<evidence type="ECO:0000313" key="2">
    <source>
        <dbReference type="Proteomes" id="UP000440716"/>
    </source>
</evidence>
<accession>A0A7K1RD83</accession>
<organism evidence="1 2">
    <name type="scientific">Agrobacterium vitis</name>
    <name type="common">Rhizobium vitis</name>
    <dbReference type="NCBI Taxonomy" id="373"/>
    <lineage>
        <taxon>Bacteria</taxon>
        <taxon>Pseudomonadati</taxon>
        <taxon>Pseudomonadota</taxon>
        <taxon>Alphaproteobacteria</taxon>
        <taxon>Hyphomicrobiales</taxon>
        <taxon>Rhizobiaceae</taxon>
        <taxon>Rhizobium/Agrobacterium group</taxon>
        <taxon>Agrobacterium</taxon>
    </lineage>
</organism>
<comment type="caution">
    <text evidence="1">The sequence shown here is derived from an EMBL/GenBank/DDBJ whole genome shotgun (WGS) entry which is preliminary data.</text>
</comment>
<name>A0A7K1RD83_AGRVI</name>
<protein>
    <submittedName>
        <fullName evidence="1">Uncharacterized protein</fullName>
    </submittedName>
</protein>
<evidence type="ECO:0000313" key="1">
    <source>
        <dbReference type="EMBL" id="MVA55960.1"/>
    </source>
</evidence>
<dbReference type="EMBL" id="WPHU01000002">
    <property type="protein sequence ID" value="MVA55960.1"/>
    <property type="molecule type" value="Genomic_DNA"/>
</dbReference>
<sequence length="259" mass="28717">MKKMSIEAFLNWAFTKELCKVGSGSNVGLALIPSSWGMIGSYATLGTMIDRSPNGYGVIPDFIEDGFPHADAVRAGEAVLGLSSFGFDIPQEWCLFPEWPDERGLVAAEVAKIREEVLIKGDRLAGSHMVSLVTTCAILGRGPDWQADRPREAMVTSPTGQTRWFALAKAKDAFGRTYTIETDGYNRRTRRPVKGAYRKYHLTSSIRGAILDRLEWQIWQAALSTLYADLQGDLQAHDILPFVPDLEPWSHPQESLKSA</sequence>
<dbReference type="Proteomes" id="UP000440716">
    <property type="component" value="Unassembled WGS sequence"/>
</dbReference>
<reference evidence="1 2" key="1">
    <citation type="submission" date="2019-12" db="EMBL/GenBank/DDBJ databases">
        <title>Whole-genome sequencing of Allorhizobium vitis.</title>
        <authorList>
            <person name="Gan H.M."/>
            <person name="Szegedi E."/>
            <person name="Burr T."/>
            <person name="Savka M.A."/>
        </authorList>
    </citation>
    <scope>NUCLEOTIDE SEQUENCE [LARGE SCALE GENOMIC DNA]</scope>
    <source>
        <strain evidence="1 2">CG415</strain>
    </source>
</reference>
<dbReference type="AlphaFoldDB" id="A0A7K1RD83"/>
<gene>
    <name evidence="1" type="ORF">GOZ88_07520</name>
</gene>
<proteinExistence type="predicted"/>